<keyword evidence="8" id="KW-0492">Microsome</keyword>
<evidence type="ECO:0000256" key="6">
    <source>
        <dbReference type="ARBA" id="ARBA00022723"/>
    </source>
</evidence>
<keyword evidence="12 13" id="KW-0472">Membrane</keyword>
<keyword evidence="11" id="KW-0503">Monooxygenase</keyword>
<evidence type="ECO:0000256" key="10">
    <source>
        <dbReference type="ARBA" id="ARBA00023004"/>
    </source>
</evidence>
<dbReference type="InterPro" id="IPR036396">
    <property type="entry name" value="Cyt_P450_sf"/>
</dbReference>
<dbReference type="EMBL" id="OC915946">
    <property type="protein sequence ID" value="CAD7642548.1"/>
    <property type="molecule type" value="Genomic_DNA"/>
</dbReference>
<reference evidence="14" key="1">
    <citation type="submission" date="2020-11" db="EMBL/GenBank/DDBJ databases">
        <authorList>
            <person name="Tran Van P."/>
        </authorList>
    </citation>
    <scope>NUCLEOTIDE SEQUENCE</scope>
</reference>
<keyword evidence="10" id="KW-0408">Iron</keyword>
<dbReference type="SUPFAM" id="SSF48264">
    <property type="entry name" value="Cytochrome P450"/>
    <property type="match status" value="1"/>
</dbReference>
<dbReference type="InterPro" id="IPR050476">
    <property type="entry name" value="Insect_CytP450_Detox"/>
</dbReference>
<evidence type="ECO:0000256" key="1">
    <source>
        <dbReference type="ARBA" id="ARBA00001971"/>
    </source>
</evidence>
<dbReference type="GO" id="GO:0005789">
    <property type="term" value="C:endoplasmic reticulum membrane"/>
    <property type="evidence" value="ECO:0007669"/>
    <property type="project" value="UniProtKB-SubCell"/>
</dbReference>
<dbReference type="EMBL" id="CAJPVJ010001121">
    <property type="protein sequence ID" value="CAG2164091.1"/>
    <property type="molecule type" value="Genomic_DNA"/>
</dbReference>
<dbReference type="Gene3D" id="1.10.630.10">
    <property type="entry name" value="Cytochrome P450"/>
    <property type="match status" value="1"/>
</dbReference>
<keyword evidence="13" id="KW-1133">Transmembrane helix</keyword>
<comment type="cofactor">
    <cofactor evidence="1">
        <name>heme</name>
        <dbReference type="ChEBI" id="CHEBI:30413"/>
    </cofactor>
</comment>
<dbReference type="OrthoDB" id="6428965at2759"/>
<evidence type="ECO:0000256" key="5">
    <source>
        <dbReference type="ARBA" id="ARBA00022617"/>
    </source>
</evidence>
<comment type="subcellular location">
    <subcellularLocation>
        <location evidence="3">Endoplasmic reticulum membrane</location>
        <topology evidence="3">Peripheral membrane protein</topology>
    </subcellularLocation>
    <subcellularLocation>
        <location evidence="2">Microsome membrane</location>
        <topology evidence="2">Peripheral membrane protein</topology>
    </subcellularLocation>
</comment>
<dbReference type="Pfam" id="PF00067">
    <property type="entry name" value="p450"/>
    <property type="match status" value="1"/>
</dbReference>
<dbReference type="PANTHER" id="PTHR24292:SF54">
    <property type="entry name" value="CYP9F3-RELATED"/>
    <property type="match status" value="1"/>
</dbReference>
<protein>
    <recommendedName>
        <fullName evidence="16">Cytochrome P450</fullName>
    </recommendedName>
</protein>
<evidence type="ECO:0000313" key="14">
    <source>
        <dbReference type="EMBL" id="CAD7642548.1"/>
    </source>
</evidence>
<dbReference type="AlphaFoldDB" id="A0A7R9LIU9"/>
<keyword evidence="13" id="KW-0812">Transmembrane</keyword>
<dbReference type="GO" id="GO:0020037">
    <property type="term" value="F:heme binding"/>
    <property type="evidence" value="ECO:0007669"/>
    <property type="project" value="InterPro"/>
</dbReference>
<keyword evidence="5" id="KW-0349">Heme</keyword>
<sequence length="419" mass="48759">MMDMSWISWIGLTALSIIALLYWRLTQTFNYWTKRNLKGPKPYPFAGTNLYTFIKCMPLVELDWYKKFGSLYGTFNKSDPVLKVAKPELIKTILVKDFHLFSDRVYRPAPHEVLDKNLFVSSPLLTFANSRYYSGCKCSPFYAFYIELLKNLLELLHARDRKEVNVKDLHGNFTMDVIARCAKRWFRLWNSVNGEKQWGFGYEFLLNIKSGTDEKAHQFFLKTTQHVLRQRKAEQNNHKKYNDFIQLLVDAENHKEELHDENDVNEAHHVNEGAEELEMERKTLSANFLNKQLTESEIMAQGWIIFIAGYETTATTLTFCSYELALNPSVQERLYEEVEAAVDADGEISYEDLAKLPFLDAVLSETLRKYPPVIKLQRKAMADYKLGDTGIQLFKGQDVEIPVYAIHHSEEYYGVGLFK</sequence>
<accession>A0A7R9LIU9</accession>
<keyword evidence="6" id="KW-0479">Metal-binding</keyword>
<gene>
    <name evidence="14" type="ORF">ONB1V03_LOCUS3651</name>
</gene>
<evidence type="ECO:0000313" key="15">
    <source>
        <dbReference type="Proteomes" id="UP000728032"/>
    </source>
</evidence>
<dbReference type="GO" id="GO:0005506">
    <property type="term" value="F:iron ion binding"/>
    <property type="evidence" value="ECO:0007669"/>
    <property type="project" value="InterPro"/>
</dbReference>
<dbReference type="Proteomes" id="UP000728032">
    <property type="component" value="Unassembled WGS sequence"/>
</dbReference>
<evidence type="ECO:0000256" key="8">
    <source>
        <dbReference type="ARBA" id="ARBA00022848"/>
    </source>
</evidence>
<evidence type="ECO:0008006" key="16">
    <source>
        <dbReference type="Google" id="ProtNLM"/>
    </source>
</evidence>
<keyword evidence="9" id="KW-0560">Oxidoreductase</keyword>
<proteinExistence type="inferred from homology"/>
<evidence type="ECO:0000256" key="4">
    <source>
        <dbReference type="ARBA" id="ARBA00010617"/>
    </source>
</evidence>
<name>A0A7R9LIU9_9ACAR</name>
<evidence type="ECO:0000256" key="13">
    <source>
        <dbReference type="SAM" id="Phobius"/>
    </source>
</evidence>
<dbReference type="GO" id="GO:0004497">
    <property type="term" value="F:monooxygenase activity"/>
    <property type="evidence" value="ECO:0007669"/>
    <property type="project" value="UniProtKB-KW"/>
</dbReference>
<keyword evidence="15" id="KW-1185">Reference proteome</keyword>
<dbReference type="GO" id="GO:0016705">
    <property type="term" value="F:oxidoreductase activity, acting on paired donors, with incorporation or reduction of molecular oxygen"/>
    <property type="evidence" value="ECO:0007669"/>
    <property type="project" value="InterPro"/>
</dbReference>
<feature type="transmembrane region" description="Helical" evidence="13">
    <location>
        <begin position="6"/>
        <end position="25"/>
    </location>
</feature>
<dbReference type="PANTHER" id="PTHR24292">
    <property type="entry name" value="CYTOCHROME P450"/>
    <property type="match status" value="1"/>
</dbReference>
<evidence type="ECO:0000256" key="2">
    <source>
        <dbReference type="ARBA" id="ARBA00004174"/>
    </source>
</evidence>
<keyword evidence="7" id="KW-0256">Endoplasmic reticulum</keyword>
<evidence type="ECO:0000256" key="3">
    <source>
        <dbReference type="ARBA" id="ARBA00004406"/>
    </source>
</evidence>
<evidence type="ECO:0000256" key="7">
    <source>
        <dbReference type="ARBA" id="ARBA00022824"/>
    </source>
</evidence>
<organism evidence="14">
    <name type="scientific">Oppiella nova</name>
    <dbReference type="NCBI Taxonomy" id="334625"/>
    <lineage>
        <taxon>Eukaryota</taxon>
        <taxon>Metazoa</taxon>
        <taxon>Ecdysozoa</taxon>
        <taxon>Arthropoda</taxon>
        <taxon>Chelicerata</taxon>
        <taxon>Arachnida</taxon>
        <taxon>Acari</taxon>
        <taxon>Acariformes</taxon>
        <taxon>Sarcoptiformes</taxon>
        <taxon>Oribatida</taxon>
        <taxon>Brachypylina</taxon>
        <taxon>Oppioidea</taxon>
        <taxon>Oppiidae</taxon>
        <taxon>Oppiella</taxon>
    </lineage>
</organism>
<evidence type="ECO:0000256" key="12">
    <source>
        <dbReference type="ARBA" id="ARBA00023136"/>
    </source>
</evidence>
<comment type="similarity">
    <text evidence="4">Belongs to the cytochrome P450 family.</text>
</comment>
<dbReference type="PRINTS" id="PR00385">
    <property type="entry name" value="P450"/>
</dbReference>
<dbReference type="InterPro" id="IPR001128">
    <property type="entry name" value="Cyt_P450"/>
</dbReference>
<evidence type="ECO:0000256" key="11">
    <source>
        <dbReference type="ARBA" id="ARBA00023033"/>
    </source>
</evidence>
<evidence type="ECO:0000256" key="9">
    <source>
        <dbReference type="ARBA" id="ARBA00023002"/>
    </source>
</evidence>